<dbReference type="EC" id="2.7.13.3" evidence="3"/>
<evidence type="ECO:0000313" key="12">
    <source>
        <dbReference type="EMBL" id="WAL62214.1"/>
    </source>
</evidence>
<dbReference type="EMBL" id="CP113797">
    <property type="protein sequence ID" value="WAL62214.1"/>
    <property type="molecule type" value="Genomic_DNA"/>
</dbReference>
<keyword evidence="5" id="KW-0808">Transferase</keyword>
<dbReference type="Gene3D" id="1.10.287.130">
    <property type="match status" value="1"/>
</dbReference>
<dbReference type="InterPro" id="IPR050736">
    <property type="entry name" value="Sensor_HK_Regulatory"/>
</dbReference>
<feature type="transmembrane region" description="Helical" evidence="9">
    <location>
        <begin position="69"/>
        <end position="89"/>
    </location>
</feature>
<dbReference type="Gene3D" id="6.10.340.10">
    <property type="match status" value="1"/>
</dbReference>
<dbReference type="CDD" id="cd16922">
    <property type="entry name" value="HATPase_EvgS-ArcB-TorS-like"/>
    <property type="match status" value="1"/>
</dbReference>
<keyword evidence="9" id="KW-1133">Transmembrane helix</keyword>
<dbReference type="InterPro" id="IPR004358">
    <property type="entry name" value="Sig_transdc_His_kin-like_C"/>
</dbReference>
<evidence type="ECO:0000259" key="10">
    <source>
        <dbReference type="PROSITE" id="PS50109"/>
    </source>
</evidence>
<name>A0A9E8ZF45_9CYAN</name>
<evidence type="ECO:0000256" key="7">
    <source>
        <dbReference type="ARBA" id="ARBA00023012"/>
    </source>
</evidence>
<dbReference type="InterPro" id="IPR003661">
    <property type="entry name" value="HisK_dim/P_dom"/>
</dbReference>
<dbReference type="CDD" id="cd06225">
    <property type="entry name" value="HAMP"/>
    <property type="match status" value="1"/>
</dbReference>
<dbReference type="SUPFAM" id="SSF158472">
    <property type="entry name" value="HAMP domain-like"/>
    <property type="match status" value="1"/>
</dbReference>
<gene>
    <name evidence="12" type="ORF">OXH18_09565</name>
</gene>
<comment type="subcellular location">
    <subcellularLocation>
        <location evidence="2">Membrane</location>
    </subcellularLocation>
</comment>
<evidence type="ECO:0000256" key="2">
    <source>
        <dbReference type="ARBA" id="ARBA00004370"/>
    </source>
</evidence>
<keyword evidence="13" id="KW-1185">Reference proteome</keyword>
<feature type="domain" description="HAMP" evidence="11">
    <location>
        <begin position="90"/>
        <end position="142"/>
    </location>
</feature>
<dbReference type="Pfam" id="PF00672">
    <property type="entry name" value="HAMP"/>
    <property type="match status" value="1"/>
</dbReference>
<dbReference type="CDD" id="cd00082">
    <property type="entry name" value="HisKA"/>
    <property type="match status" value="1"/>
</dbReference>
<evidence type="ECO:0000313" key="13">
    <source>
        <dbReference type="Proteomes" id="UP001163152"/>
    </source>
</evidence>
<reference evidence="12" key="1">
    <citation type="submission" date="2022-12" db="EMBL/GenBank/DDBJ databases">
        <title>Polyphasic identification of a Novel Hot-Spring Cyanobacterium Ocullathermofonsia sinensis gen nov. sp. nov. and Genomic Insights on its Adaptations to the Thermal Habitat.</title>
        <authorList>
            <person name="Daroch M."/>
            <person name="Tang J."/>
            <person name="Jiang Y."/>
        </authorList>
    </citation>
    <scope>NUCLEOTIDE SEQUENCE</scope>
    <source>
        <strain evidence="12">PKUAC-SCTA174</strain>
    </source>
</reference>
<dbReference type="GO" id="GO:0016020">
    <property type="term" value="C:membrane"/>
    <property type="evidence" value="ECO:0007669"/>
    <property type="project" value="UniProtKB-SubCell"/>
</dbReference>
<dbReference type="SMART" id="SM00388">
    <property type="entry name" value="HisKA"/>
    <property type="match status" value="1"/>
</dbReference>
<dbReference type="InterPro" id="IPR003594">
    <property type="entry name" value="HATPase_dom"/>
</dbReference>
<dbReference type="Pfam" id="PF00512">
    <property type="entry name" value="HisKA"/>
    <property type="match status" value="1"/>
</dbReference>
<organism evidence="12 13">
    <name type="scientific">Thermocoleostomius sinensis A174</name>
    <dbReference type="NCBI Taxonomy" id="2016057"/>
    <lineage>
        <taxon>Bacteria</taxon>
        <taxon>Bacillati</taxon>
        <taxon>Cyanobacteriota</taxon>
        <taxon>Cyanophyceae</taxon>
        <taxon>Oculatellales</taxon>
        <taxon>Oculatellaceae</taxon>
        <taxon>Thermocoleostomius</taxon>
    </lineage>
</organism>
<dbReference type="Proteomes" id="UP001163152">
    <property type="component" value="Chromosome"/>
</dbReference>
<dbReference type="SUPFAM" id="SSF47384">
    <property type="entry name" value="Homodimeric domain of signal transducing histidine kinase"/>
    <property type="match status" value="1"/>
</dbReference>
<dbReference type="PANTHER" id="PTHR43711:SF1">
    <property type="entry name" value="HISTIDINE KINASE 1"/>
    <property type="match status" value="1"/>
</dbReference>
<comment type="catalytic activity">
    <reaction evidence="1">
        <text>ATP + protein L-histidine = ADP + protein N-phospho-L-histidine.</text>
        <dbReference type="EC" id="2.7.13.3"/>
    </reaction>
</comment>
<dbReference type="Pfam" id="PF02518">
    <property type="entry name" value="HATPase_c"/>
    <property type="match status" value="1"/>
</dbReference>
<dbReference type="AlphaFoldDB" id="A0A9E8ZF45"/>
<dbReference type="RefSeq" id="WP_268612392.1">
    <property type="nucleotide sequence ID" value="NZ_CP113797.1"/>
</dbReference>
<dbReference type="SUPFAM" id="SSF55874">
    <property type="entry name" value="ATPase domain of HSP90 chaperone/DNA topoisomerase II/histidine kinase"/>
    <property type="match status" value="1"/>
</dbReference>
<keyword evidence="8 9" id="KW-0472">Membrane</keyword>
<feature type="transmembrane region" description="Helical" evidence="9">
    <location>
        <begin position="12"/>
        <end position="31"/>
    </location>
</feature>
<evidence type="ECO:0000256" key="6">
    <source>
        <dbReference type="ARBA" id="ARBA00022777"/>
    </source>
</evidence>
<dbReference type="InterPro" id="IPR003660">
    <property type="entry name" value="HAMP_dom"/>
</dbReference>
<evidence type="ECO:0000259" key="11">
    <source>
        <dbReference type="PROSITE" id="PS50885"/>
    </source>
</evidence>
<protein>
    <recommendedName>
        <fullName evidence="3">histidine kinase</fullName>
        <ecNumber evidence="3">2.7.13.3</ecNumber>
    </recommendedName>
</protein>
<dbReference type="FunFam" id="1.10.287.130:FF:000001">
    <property type="entry name" value="Two-component sensor histidine kinase"/>
    <property type="match status" value="1"/>
</dbReference>
<evidence type="ECO:0000256" key="4">
    <source>
        <dbReference type="ARBA" id="ARBA00022553"/>
    </source>
</evidence>
<sequence>MSKMGLRSRLFFSHVIVMVVGLLTLLAIGKFSSPRFFVVYLRQIEVGGVSVRQVRTQLMQSFEDAWSQGAFWSVVIGASAAGGLSYLVTKRIVQPLIQMEEITKKFAAGHLNERVPPNEIPEVDQLATSFNRMAASLADVERRRRELVGDMTHELRTPLTILKGYLEGLADETIEPSTDIYLRLSNEVSRMQRLVNDLQELSKMEAGYLPIDARSFDLYPLLTGIIQKFSDQLVAESSPQMLLDYPLDTPPVLADPERVEQILVNLIGNALRYTPAGSITIRVRSEGNKLWVAVIDTGQGIAREDLPHVFERFWRADRSRNRNSGGTGIGLAICRRLVELQGGTIEVDSELGVGSIFRFSLPIAQRG</sequence>
<dbReference type="PRINTS" id="PR00344">
    <property type="entry name" value="BCTRLSENSOR"/>
</dbReference>
<proteinExistence type="predicted"/>
<keyword evidence="4" id="KW-0597">Phosphoprotein</keyword>
<dbReference type="InterPro" id="IPR005467">
    <property type="entry name" value="His_kinase_dom"/>
</dbReference>
<evidence type="ECO:0000256" key="9">
    <source>
        <dbReference type="SAM" id="Phobius"/>
    </source>
</evidence>
<feature type="domain" description="Histidine kinase" evidence="10">
    <location>
        <begin position="150"/>
        <end position="365"/>
    </location>
</feature>
<dbReference type="InterPro" id="IPR036097">
    <property type="entry name" value="HisK_dim/P_sf"/>
</dbReference>
<dbReference type="FunFam" id="3.30.565.10:FF:000006">
    <property type="entry name" value="Sensor histidine kinase WalK"/>
    <property type="match status" value="1"/>
</dbReference>
<dbReference type="Gene3D" id="3.30.565.10">
    <property type="entry name" value="Histidine kinase-like ATPase, C-terminal domain"/>
    <property type="match status" value="1"/>
</dbReference>
<dbReference type="KEGG" id="tsin:OXH18_09565"/>
<keyword evidence="6 12" id="KW-0418">Kinase</keyword>
<dbReference type="InterPro" id="IPR036890">
    <property type="entry name" value="HATPase_C_sf"/>
</dbReference>
<dbReference type="SMART" id="SM00387">
    <property type="entry name" value="HATPase_c"/>
    <property type="match status" value="1"/>
</dbReference>
<dbReference type="PROSITE" id="PS50885">
    <property type="entry name" value="HAMP"/>
    <property type="match status" value="1"/>
</dbReference>
<dbReference type="PROSITE" id="PS50109">
    <property type="entry name" value="HIS_KIN"/>
    <property type="match status" value="1"/>
</dbReference>
<evidence type="ECO:0000256" key="3">
    <source>
        <dbReference type="ARBA" id="ARBA00012438"/>
    </source>
</evidence>
<dbReference type="SMART" id="SM00304">
    <property type="entry name" value="HAMP"/>
    <property type="match status" value="1"/>
</dbReference>
<dbReference type="PANTHER" id="PTHR43711">
    <property type="entry name" value="TWO-COMPONENT HISTIDINE KINASE"/>
    <property type="match status" value="1"/>
</dbReference>
<evidence type="ECO:0000256" key="8">
    <source>
        <dbReference type="ARBA" id="ARBA00023136"/>
    </source>
</evidence>
<accession>A0A9E8ZF45</accession>
<evidence type="ECO:0000256" key="1">
    <source>
        <dbReference type="ARBA" id="ARBA00000085"/>
    </source>
</evidence>
<keyword evidence="9" id="KW-0812">Transmembrane</keyword>
<dbReference type="GO" id="GO:0000155">
    <property type="term" value="F:phosphorelay sensor kinase activity"/>
    <property type="evidence" value="ECO:0007669"/>
    <property type="project" value="InterPro"/>
</dbReference>
<keyword evidence="7" id="KW-0902">Two-component regulatory system</keyword>
<evidence type="ECO:0000256" key="5">
    <source>
        <dbReference type="ARBA" id="ARBA00022679"/>
    </source>
</evidence>